<protein>
    <submittedName>
        <fullName evidence="1">Uncharacterized protein</fullName>
    </submittedName>
</protein>
<gene>
    <name evidence="1" type="ORF">PoB_006531900</name>
</gene>
<evidence type="ECO:0000313" key="2">
    <source>
        <dbReference type="Proteomes" id="UP000735302"/>
    </source>
</evidence>
<accession>A0AAV4D3R1</accession>
<dbReference type="AlphaFoldDB" id="A0AAV4D3R1"/>
<keyword evidence="2" id="KW-1185">Reference proteome</keyword>
<organism evidence="1 2">
    <name type="scientific">Plakobranchus ocellatus</name>
    <dbReference type="NCBI Taxonomy" id="259542"/>
    <lineage>
        <taxon>Eukaryota</taxon>
        <taxon>Metazoa</taxon>
        <taxon>Spiralia</taxon>
        <taxon>Lophotrochozoa</taxon>
        <taxon>Mollusca</taxon>
        <taxon>Gastropoda</taxon>
        <taxon>Heterobranchia</taxon>
        <taxon>Euthyneura</taxon>
        <taxon>Panpulmonata</taxon>
        <taxon>Sacoglossa</taxon>
        <taxon>Placobranchoidea</taxon>
        <taxon>Plakobranchidae</taxon>
        <taxon>Plakobranchus</taxon>
    </lineage>
</organism>
<evidence type="ECO:0000313" key="1">
    <source>
        <dbReference type="EMBL" id="GFO38814.1"/>
    </source>
</evidence>
<sequence length="100" mass="11408">MDLVTWRGQRPRSSVDGCAYGSFYVRSKAGCTGAKWNLMTGGWRHVQPHDWSMASSCNLMTGRWRQGQLRDWSMALSNLMTGRWRQVKPHDWSMAPSATS</sequence>
<name>A0AAV4D3R1_9GAST</name>
<proteinExistence type="predicted"/>
<dbReference type="Proteomes" id="UP000735302">
    <property type="component" value="Unassembled WGS sequence"/>
</dbReference>
<comment type="caution">
    <text evidence="1">The sequence shown here is derived from an EMBL/GenBank/DDBJ whole genome shotgun (WGS) entry which is preliminary data.</text>
</comment>
<reference evidence="1 2" key="1">
    <citation type="journal article" date="2021" name="Elife">
        <title>Chloroplast acquisition without the gene transfer in kleptoplastic sea slugs, Plakobranchus ocellatus.</title>
        <authorList>
            <person name="Maeda T."/>
            <person name="Takahashi S."/>
            <person name="Yoshida T."/>
            <person name="Shimamura S."/>
            <person name="Takaki Y."/>
            <person name="Nagai Y."/>
            <person name="Toyoda A."/>
            <person name="Suzuki Y."/>
            <person name="Arimoto A."/>
            <person name="Ishii H."/>
            <person name="Satoh N."/>
            <person name="Nishiyama T."/>
            <person name="Hasebe M."/>
            <person name="Maruyama T."/>
            <person name="Minagawa J."/>
            <person name="Obokata J."/>
            <person name="Shigenobu S."/>
        </authorList>
    </citation>
    <scope>NUCLEOTIDE SEQUENCE [LARGE SCALE GENOMIC DNA]</scope>
</reference>
<dbReference type="EMBL" id="BLXT01007365">
    <property type="protein sequence ID" value="GFO38814.1"/>
    <property type="molecule type" value="Genomic_DNA"/>
</dbReference>